<reference evidence="2 3" key="2">
    <citation type="submission" date="2019-09" db="EMBL/GenBank/DDBJ databases">
        <authorList>
            <person name="Jin C."/>
        </authorList>
    </citation>
    <scope>NUCLEOTIDE SEQUENCE [LARGE SCALE GENOMIC DNA]</scope>
    <source>
        <strain evidence="2 3">BN130099</strain>
    </source>
</reference>
<dbReference type="Gene3D" id="2.60.40.10">
    <property type="entry name" value="Immunoglobulins"/>
    <property type="match status" value="1"/>
</dbReference>
<sequence>MSVHHRLFGRSASGAALAASILAVAAGLHAAPAHAVYKALTFISVSCTDSVQAGEEVVCTATVEGSSGAGPGTGKVTFGGHNTKPGSVKACLLVEQSPSRSECNIWYRPEIDGTATRTETVTAKYAGDATHKSATGTHYDPATGNVKSGAKDYITVTPAPAPPHMTLTCDGSVPAGGQATCTVYDTLDWGPYFPSGDIVFKSSRPAGFANPKKCTLTHSPEGETSFGSVSCSIVYTPPGAGSENRKDKITATFHEDGTWNELVMNAEIAVPVNSDG</sequence>
<accession>A0A5B1L6R0</accession>
<evidence type="ECO:0000313" key="2">
    <source>
        <dbReference type="EMBL" id="KAA1415347.1"/>
    </source>
</evidence>
<feature type="signal peptide" evidence="1">
    <location>
        <begin position="1"/>
        <end position="35"/>
    </location>
</feature>
<feature type="chain" id="PRO_5022828797" description="Ig-like domain repeat protein" evidence="1">
    <location>
        <begin position="36"/>
        <end position="276"/>
    </location>
</feature>
<proteinExistence type="predicted"/>
<evidence type="ECO:0008006" key="4">
    <source>
        <dbReference type="Google" id="ProtNLM"/>
    </source>
</evidence>
<dbReference type="Proteomes" id="UP000325003">
    <property type="component" value="Unassembled WGS sequence"/>
</dbReference>
<organism evidence="2 3">
    <name type="scientific">Nocardioides humilatus</name>
    <dbReference type="NCBI Taxonomy" id="2607660"/>
    <lineage>
        <taxon>Bacteria</taxon>
        <taxon>Bacillati</taxon>
        <taxon>Actinomycetota</taxon>
        <taxon>Actinomycetes</taxon>
        <taxon>Propionibacteriales</taxon>
        <taxon>Nocardioidaceae</taxon>
        <taxon>Nocardioides</taxon>
    </lineage>
</organism>
<reference evidence="2 3" key="1">
    <citation type="submission" date="2019-09" db="EMBL/GenBank/DDBJ databases">
        <title>Nocardioides panacisoli sp. nov., isolated from the soil of a ginseng field.</title>
        <authorList>
            <person name="Cho C."/>
        </authorList>
    </citation>
    <scope>NUCLEOTIDE SEQUENCE [LARGE SCALE GENOMIC DNA]</scope>
    <source>
        <strain evidence="2 3">BN130099</strain>
    </source>
</reference>
<comment type="caution">
    <text evidence="2">The sequence shown here is derived from an EMBL/GenBank/DDBJ whole genome shotgun (WGS) entry which is preliminary data.</text>
</comment>
<keyword evidence="3" id="KW-1185">Reference proteome</keyword>
<gene>
    <name evidence="2" type="ORF">F0U44_21940</name>
</gene>
<evidence type="ECO:0000256" key="1">
    <source>
        <dbReference type="SAM" id="SignalP"/>
    </source>
</evidence>
<dbReference type="RefSeq" id="WP_149730525.1">
    <property type="nucleotide sequence ID" value="NZ_VUJV01000010.1"/>
</dbReference>
<keyword evidence="1" id="KW-0732">Signal</keyword>
<name>A0A5B1L6R0_9ACTN</name>
<evidence type="ECO:0000313" key="3">
    <source>
        <dbReference type="Proteomes" id="UP000325003"/>
    </source>
</evidence>
<dbReference type="EMBL" id="VUJV01000010">
    <property type="protein sequence ID" value="KAA1415347.1"/>
    <property type="molecule type" value="Genomic_DNA"/>
</dbReference>
<dbReference type="GO" id="GO:0005975">
    <property type="term" value="P:carbohydrate metabolic process"/>
    <property type="evidence" value="ECO:0007669"/>
    <property type="project" value="UniProtKB-ARBA"/>
</dbReference>
<protein>
    <recommendedName>
        <fullName evidence="4">Ig-like domain repeat protein</fullName>
    </recommendedName>
</protein>
<dbReference type="InterPro" id="IPR013783">
    <property type="entry name" value="Ig-like_fold"/>
</dbReference>
<dbReference type="AlphaFoldDB" id="A0A5B1L6R0"/>